<evidence type="ECO:0000313" key="2">
    <source>
        <dbReference type="EMBL" id="NJC24919.1"/>
    </source>
</evidence>
<feature type="region of interest" description="Disordered" evidence="1">
    <location>
        <begin position="1"/>
        <end position="42"/>
    </location>
</feature>
<dbReference type="Proteomes" id="UP000770785">
    <property type="component" value="Unassembled WGS sequence"/>
</dbReference>
<comment type="caution">
    <text evidence="2">The sequence shown here is derived from an EMBL/GenBank/DDBJ whole genome shotgun (WGS) entry which is preliminary data.</text>
</comment>
<dbReference type="EMBL" id="JAATJH010000001">
    <property type="protein sequence ID" value="NJC24919.1"/>
    <property type="molecule type" value="Genomic_DNA"/>
</dbReference>
<evidence type="ECO:0000256" key="1">
    <source>
        <dbReference type="SAM" id="MobiDB-lite"/>
    </source>
</evidence>
<proteinExistence type="predicted"/>
<dbReference type="RefSeq" id="WP_262887688.1">
    <property type="nucleotide sequence ID" value="NZ_JAATJH010000001.1"/>
</dbReference>
<evidence type="ECO:0000313" key="3">
    <source>
        <dbReference type="Proteomes" id="UP000770785"/>
    </source>
</evidence>
<accession>A0ABX0X7F6</accession>
<name>A0ABX0X7F6_9BACT</name>
<sequence>MTIRPLVAKQPNYPVPHAGSSAAREHRYATHESIRARRDGRS</sequence>
<keyword evidence="3" id="KW-1185">Reference proteome</keyword>
<protein>
    <submittedName>
        <fullName evidence="2">Uncharacterized protein</fullName>
    </submittedName>
</protein>
<feature type="compositionally biased region" description="Basic and acidic residues" evidence="1">
    <location>
        <begin position="23"/>
        <end position="42"/>
    </location>
</feature>
<reference evidence="2 3" key="1">
    <citation type="submission" date="2020-03" db="EMBL/GenBank/DDBJ databases">
        <title>Genomic Encyclopedia of Type Strains, Phase IV (KMG-IV): sequencing the most valuable type-strain genomes for metagenomic binning, comparative biology and taxonomic classification.</title>
        <authorList>
            <person name="Goeker M."/>
        </authorList>
    </citation>
    <scope>NUCLEOTIDE SEQUENCE [LARGE SCALE GENOMIC DNA]</scope>
    <source>
        <strain evidence="2 3">DSM 105096</strain>
    </source>
</reference>
<organism evidence="2 3">
    <name type="scientific">Neolewinella antarctica</name>
    <dbReference type="NCBI Taxonomy" id="442734"/>
    <lineage>
        <taxon>Bacteria</taxon>
        <taxon>Pseudomonadati</taxon>
        <taxon>Bacteroidota</taxon>
        <taxon>Saprospiria</taxon>
        <taxon>Saprospirales</taxon>
        <taxon>Lewinellaceae</taxon>
        <taxon>Neolewinella</taxon>
    </lineage>
</organism>
<gene>
    <name evidence="2" type="ORF">GGR27_000400</name>
</gene>